<dbReference type="InterPro" id="IPR000719">
    <property type="entry name" value="Prot_kinase_dom"/>
</dbReference>
<dbReference type="Gene3D" id="3.30.200.20">
    <property type="entry name" value="Phosphorylase Kinase, domain 1"/>
    <property type="match status" value="1"/>
</dbReference>
<keyword evidence="3" id="KW-0723">Serine/threonine-protein kinase</keyword>
<comment type="catalytic activity">
    <reaction evidence="9">
        <text>L-threonyl-[protein] + ATP = O-phospho-L-threonyl-[protein] + ADP + H(+)</text>
        <dbReference type="Rhea" id="RHEA:46608"/>
        <dbReference type="Rhea" id="RHEA-COMP:11060"/>
        <dbReference type="Rhea" id="RHEA-COMP:11605"/>
        <dbReference type="ChEBI" id="CHEBI:15378"/>
        <dbReference type="ChEBI" id="CHEBI:30013"/>
        <dbReference type="ChEBI" id="CHEBI:30616"/>
        <dbReference type="ChEBI" id="CHEBI:61977"/>
        <dbReference type="ChEBI" id="CHEBI:456216"/>
        <dbReference type="EC" id="2.7.12.1"/>
    </reaction>
</comment>
<evidence type="ECO:0000256" key="7">
    <source>
        <dbReference type="ARBA" id="ARBA00022840"/>
    </source>
</evidence>
<keyword evidence="6" id="KW-0418">Kinase</keyword>
<dbReference type="Proteomes" id="UP001515480">
    <property type="component" value="Unassembled WGS sequence"/>
</dbReference>
<comment type="catalytic activity">
    <reaction evidence="8">
        <text>L-seryl-[protein] + ATP = O-phospho-L-seryl-[protein] + ADP + H(+)</text>
        <dbReference type="Rhea" id="RHEA:17989"/>
        <dbReference type="Rhea" id="RHEA-COMP:9863"/>
        <dbReference type="Rhea" id="RHEA-COMP:11604"/>
        <dbReference type="ChEBI" id="CHEBI:15378"/>
        <dbReference type="ChEBI" id="CHEBI:29999"/>
        <dbReference type="ChEBI" id="CHEBI:30616"/>
        <dbReference type="ChEBI" id="CHEBI:83421"/>
        <dbReference type="ChEBI" id="CHEBI:456216"/>
        <dbReference type="EC" id="2.7.12.1"/>
    </reaction>
</comment>
<dbReference type="InterPro" id="IPR050494">
    <property type="entry name" value="Ser_Thr_dual-spec_kinase"/>
</dbReference>
<name>A0AB34IFE8_PRYPA</name>
<dbReference type="InterPro" id="IPR008271">
    <property type="entry name" value="Ser/Thr_kinase_AS"/>
</dbReference>
<evidence type="ECO:0000256" key="10">
    <source>
        <dbReference type="ARBA" id="ARBA00051680"/>
    </source>
</evidence>
<dbReference type="Gene3D" id="1.10.510.10">
    <property type="entry name" value="Transferase(Phosphotransferase) domain 1"/>
    <property type="match status" value="1"/>
</dbReference>
<evidence type="ECO:0000256" key="3">
    <source>
        <dbReference type="ARBA" id="ARBA00022527"/>
    </source>
</evidence>
<dbReference type="SMART" id="SM00220">
    <property type="entry name" value="S_TKc"/>
    <property type="match status" value="1"/>
</dbReference>
<evidence type="ECO:0000256" key="11">
    <source>
        <dbReference type="PROSITE-ProRule" id="PRU10141"/>
    </source>
</evidence>
<feature type="compositionally biased region" description="Low complexity" evidence="12">
    <location>
        <begin position="67"/>
        <end position="89"/>
    </location>
</feature>
<dbReference type="PROSITE" id="PS00107">
    <property type="entry name" value="PROTEIN_KINASE_ATP"/>
    <property type="match status" value="1"/>
</dbReference>
<dbReference type="InterPro" id="IPR011009">
    <property type="entry name" value="Kinase-like_dom_sf"/>
</dbReference>
<comment type="similarity">
    <text evidence="1">Belongs to the protein kinase superfamily. CMGC Ser/Thr protein kinase family. MNB/DYRK subfamily.</text>
</comment>
<organism evidence="14 15">
    <name type="scientific">Prymnesium parvum</name>
    <name type="common">Toxic golden alga</name>
    <dbReference type="NCBI Taxonomy" id="97485"/>
    <lineage>
        <taxon>Eukaryota</taxon>
        <taxon>Haptista</taxon>
        <taxon>Haptophyta</taxon>
        <taxon>Prymnesiophyceae</taxon>
        <taxon>Prymnesiales</taxon>
        <taxon>Prymnesiaceae</taxon>
        <taxon>Prymnesium</taxon>
    </lineage>
</organism>
<evidence type="ECO:0000313" key="15">
    <source>
        <dbReference type="Proteomes" id="UP001515480"/>
    </source>
</evidence>
<dbReference type="SUPFAM" id="SSF56112">
    <property type="entry name" value="Protein kinase-like (PK-like)"/>
    <property type="match status" value="1"/>
</dbReference>
<evidence type="ECO:0000256" key="12">
    <source>
        <dbReference type="SAM" id="MobiDB-lite"/>
    </source>
</evidence>
<evidence type="ECO:0000256" key="1">
    <source>
        <dbReference type="ARBA" id="ARBA00008867"/>
    </source>
</evidence>
<comment type="catalytic activity">
    <reaction evidence="10">
        <text>L-tyrosyl-[protein] + ATP = O-phospho-L-tyrosyl-[protein] + ADP + H(+)</text>
        <dbReference type="Rhea" id="RHEA:10596"/>
        <dbReference type="Rhea" id="RHEA-COMP:10136"/>
        <dbReference type="Rhea" id="RHEA-COMP:20101"/>
        <dbReference type="ChEBI" id="CHEBI:15378"/>
        <dbReference type="ChEBI" id="CHEBI:30616"/>
        <dbReference type="ChEBI" id="CHEBI:46858"/>
        <dbReference type="ChEBI" id="CHEBI:61978"/>
        <dbReference type="ChEBI" id="CHEBI:456216"/>
        <dbReference type="EC" id="2.7.12.1"/>
    </reaction>
</comment>
<gene>
    <name evidence="14" type="ORF">AB1Y20_014144</name>
</gene>
<dbReference type="EC" id="2.7.12.1" evidence="2"/>
<dbReference type="GO" id="GO:0004712">
    <property type="term" value="F:protein serine/threonine/tyrosine kinase activity"/>
    <property type="evidence" value="ECO:0007669"/>
    <property type="project" value="UniProtKB-EC"/>
</dbReference>
<sequence length="574" mass="61971">MEAHWRPGWHHHTDVSPFMTPRAFGEAAQVMLGVGQMVAGISPRAMPQPSHAPEGMQVDAEGGEGSAAVLTEHAAAAAPQPSAAPAAAAQPPPLAGRAARSHAEAPVRKLSVQLIDTYKLINQVYYEKRKRRQDEKAAAAQSQAGTSKKERKGTVNNGWDDENFDYIVKSGEIFNDHYIVSNVIGKGSFGQVVKAQDKRRSEQVAIKIIKSKKPFLQQAKTEIELLQFLNQKDSHDSACIVRLLDHFIFRGHQCLVFEMLSYNLYDLLRHTNFKGVSLNLVRKFGKQIMKALCFLQLRDVSVIHCDLKPENILLRHPKRSAIKLIDFGSSCRDGKTVYSYIQSRFYRSPEVLLGCPYSCAIDMWSLGCILVEMHTGEPLFSGQDEADQIAKIYEVLGPPPAHMVQAGTKGLKHFRKSDEGSTYVLRHPRNCKPRSLNDVLGVEIGGPDMRRAGEPGHSVTDYLKLKDLILKMLKYDPSERICPFDAIGHTFFGSSESAEVQTEAPSAASSSSCGGCGGASSSNYSGGGGASSSNYSGGAGASSSNYSGGAGASSSNYSGGAGASSSSAGRAASR</sequence>
<dbReference type="FunFam" id="3.30.200.20:FF:000087">
    <property type="entry name" value="Dual specificity tyrosine-phosphorylation-regulated kinase 1A"/>
    <property type="match status" value="1"/>
</dbReference>
<dbReference type="AlphaFoldDB" id="A0AB34IFE8"/>
<accession>A0AB34IFE8</accession>
<evidence type="ECO:0000256" key="2">
    <source>
        <dbReference type="ARBA" id="ARBA00013203"/>
    </source>
</evidence>
<evidence type="ECO:0000256" key="6">
    <source>
        <dbReference type="ARBA" id="ARBA00022777"/>
    </source>
</evidence>
<comment type="caution">
    <text evidence="14">The sequence shown here is derived from an EMBL/GenBank/DDBJ whole genome shotgun (WGS) entry which is preliminary data.</text>
</comment>
<feature type="binding site" evidence="11">
    <location>
        <position position="207"/>
    </location>
    <ligand>
        <name>ATP</name>
        <dbReference type="ChEBI" id="CHEBI:30616"/>
    </ligand>
</feature>
<feature type="compositionally biased region" description="Low complexity" evidence="12">
    <location>
        <begin position="531"/>
        <end position="574"/>
    </location>
</feature>
<dbReference type="CDD" id="cd14226">
    <property type="entry name" value="PKc_DYRK1"/>
    <property type="match status" value="1"/>
</dbReference>
<dbReference type="InterPro" id="IPR017441">
    <property type="entry name" value="Protein_kinase_ATP_BS"/>
</dbReference>
<keyword evidence="5 11" id="KW-0547">Nucleotide-binding</keyword>
<evidence type="ECO:0000256" key="5">
    <source>
        <dbReference type="ARBA" id="ARBA00022741"/>
    </source>
</evidence>
<dbReference type="PANTHER" id="PTHR24058:SF28">
    <property type="entry name" value="SERINE_THREONINE-PROTEIN KINASE MINIBRAIN"/>
    <property type="match status" value="1"/>
</dbReference>
<dbReference type="EMBL" id="JBGBPQ010000028">
    <property type="protein sequence ID" value="KAL1496538.1"/>
    <property type="molecule type" value="Genomic_DNA"/>
</dbReference>
<keyword evidence="15" id="KW-1185">Reference proteome</keyword>
<evidence type="ECO:0000259" key="13">
    <source>
        <dbReference type="PROSITE" id="PS50011"/>
    </source>
</evidence>
<dbReference type="Pfam" id="PF00069">
    <property type="entry name" value="Pkinase"/>
    <property type="match status" value="1"/>
</dbReference>
<evidence type="ECO:0000256" key="8">
    <source>
        <dbReference type="ARBA" id="ARBA00049003"/>
    </source>
</evidence>
<feature type="region of interest" description="Disordered" evidence="12">
    <location>
        <begin position="131"/>
        <end position="156"/>
    </location>
</feature>
<proteinExistence type="inferred from homology"/>
<feature type="region of interest" description="Disordered" evidence="12">
    <location>
        <begin position="509"/>
        <end position="574"/>
    </location>
</feature>
<evidence type="ECO:0000256" key="4">
    <source>
        <dbReference type="ARBA" id="ARBA00022679"/>
    </source>
</evidence>
<dbReference type="GO" id="GO:0005524">
    <property type="term" value="F:ATP binding"/>
    <property type="evidence" value="ECO:0007669"/>
    <property type="project" value="UniProtKB-UniRule"/>
</dbReference>
<dbReference type="PROSITE" id="PS00108">
    <property type="entry name" value="PROTEIN_KINASE_ST"/>
    <property type="match status" value="1"/>
</dbReference>
<dbReference type="GO" id="GO:0004674">
    <property type="term" value="F:protein serine/threonine kinase activity"/>
    <property type="evidence" value="ECO:0007669"/>
    <property type="project" value="UniProtKB-KW"/>
</dbReference>
<dbReference type="PANTHER" id="PTHR24058">
    <property type="entry name" value="DUAL SPECIFICITY PROTEIN KINASE"/>
    <property type="match status" value="1"/>
</dbReference>
<reference evidence="14 15" key="1">
    <citation type="journal article" date="2024" name="Science">
        <title>Giant polyketide synthase enzymes in the biosynthesis of giant marine polyether toxins.</title>
        <authorList>
            <person name="Fallon T.R."/>
            <person name="Shende V.V."/>
            <person name="Wierzbicki I.H."/>
            <person name="Pendleton A.L."/>
            <person name="Watervoot N.F."/>
            <person name="Auber R.P."/>
            <person name="Gonzalez D.J."/>
            <person name="Wisecaver J.H."/>
            <person name="Moore B.S."/>
        </authorList>
    </citation>
    <scope>NUCLEOTIDE SEQUENCE [LARGE SCALE GENOMIC DNA]</scope>
    <source>
        <strain evidence="14 15">12B1</strain>
    </source>
</reference>
<keyword evidence="4" id="KW-0808">Transferase</keyword>
<keyword evidence="7 11" id="KW-0067">ATP-binding</keyword>
<protein>
    <recommendedName>
        <fullName evidence="2">dual-specificity kinase</fullName>
        <ecNumber evidence="2">2.7.12.1</ecNumber>
    </recommendedName>
</protein>
<feature type="domain" description="Protein kinase" evidence="13">
    <location>
        <begin position="178"/>
        <end position="492"/>
    </location>
</feature>
<evidence type="ECO:0000256" key="9">
    <source>
        <dbReference type="ARBA" id="ARBA00049308"/>
    </source>
</evidence>
<feature type="region of interest" description="Disordered" evidence="12">
    <location>
        <begin position="42"/>
        <end position="102"/>
    </location>
</feature>
<feature type="compositionally biased region" description="Low complexity" evidence="12">
    <location>
        <begin position="509"/>
        <end position="524"/>
    </location>
</feature>
<dbReference type="InterPro" id="IPR044131">
    <property type="entry name" value="PKc_DYR1A/1B"/>
</dbReference>
<dbReference type="PROSITE" id="PS50011">
    <property type="entry name" value="PROTEIN_KINASE_DOM"/>
    <property type="match status" value="1"/>
</dbReference>
<evidence type="ECO:0000313" key="14">
    <source>
        <dbReference type="EMBL" id="KAL1496538.1"/>
    </source>
</evidence>